<sequence length="364" mass="39068">MTRPTRALLNWSHLRHNYDIARSHADGKAYAVIKANGYGHGLVNCARALGSADGFAVACVDEAVTLREAGIQRPVLVLQGAYDAQEWQQAAELNLQLALHHEQQLADRAAAKLAQPVAVWLKINSGMNRLGFRPAQAPAIIERIQQDSGLQLQMVMSHFSSADEWQSPALAAQLELLASQPWPVPASFSNSAGLFTEKIWAGQPVTDAISRPGIMLYGSSPLNYRSAAELGLKAVMTLQSQLISTHSVPAGERVGYGGDWQAARDTRVGVVAIGYGDGYPRHAPSGTPVLVDGVECPLIGRVAMDMITVDITDHPAAQIGSPVELWGEHLSVDRIAALCGTISYELFCQLTPRVKRVASETPGG</sequence>
<dbReference type="PANTHER" id="PTHR30511:SF0">
    <property type="entry name" value="ALANINE RACEMASE, CATABOLIC-RELATED"/>
    <property type="match status" value="1"/>
</dbReference>
<dbReference type="SUPFAM" id="SSF50621">
    <property type="entry name" value="Alanine racemase C-terminal domain-like"/>
    <property type="match status" value="1"/>
</dbReference>
<evidence type="ECO:0000256" key="8">
    <source>
        <dbReference type="PIRSR" id="PIRSR600821-50"/>
    </source>
</evidence>
<comment type="pathway">
    <text evidence="7">Amino-acid biosynthesis; D-alanine biosynthesis; D-alanine from L-alanine: step 1/1.</text>
</comment>
<dbReference type="SUPFAM" id="SSF51419">
    <property type="entry name" value="PLP-binding barrel"/>
    <property type="match status" value="1"/>
</dbReference>
<dbReference type="FunFam" id="3.20.20.10:FF:000002">
    <property type="entry name" value="Alanine racemase"/>
    <property type="match status" value="1"/>
</dbReference>
<reference evidence="11 12" key="1">
    <citation type="submission" date="2019-11" db="EMBL/GenBank/DDBJ databases">
        <title>Venatorbacter sp. nov. a predator of Campylobacter and other Gram-negative bacteria.</title>
        <authorList>
            <person name="Saeedi A."/>
            <person name="Cummings N.J."/>
            <person name="Connerton I.F."/>
            <person name="Connerton P.L."/>
        </authorList>
    </citation>
    <scope>NUCLEOTIDE SEQUENCE [LARGE SCALE GENOMIC DNA]</scope>
    <source>
        <strain evidence="11">XL5</strain>
    </source>
</reference>
<evidence type="ECO:0000256" key="7">
    <source>
        <dbReference type="HAMAP-Rule" id="MF_01201"/>
    </source>
</evidence>
<comment type="similarity">
    <text evidence="3 7">Belongs to the alanine racemase family.</text>
</comment>
<dbReference type="InterPro" id="IPR020622">
    <property type="entry name" value="Ala_racemase_pyridoxalP-BS"/>
</dbReference>
<comment type="function">
    <text evidence="7">Catalyzes the interconversion of L-alanine and D-alanine. May also act on other amino acids.</text>
</comment>
<name>A0A9X7UWU7_9GAMM</name>
<gene>
    <name evidence="11" type="primary">alr</name>
    <name evidence="11" type="ORF">GJQ55_11635</name>
</gene>
<accession>A0A9X7UWU7</accession>
<feature type="binding site" evidence="7 9">
    <location>
        <position position="304"/>
    </location>
    <ligand>
        <name>substrate</name>
    </ligand>
</feature>
<dbReference type="InterPro" id="IPR011079">
    <property type="entry name" value="Ala_racemase_C"/>
</dbReference>
<evidence type="ECO:0000256" key="1">
    <source>
        <dbReference type="ARBA" id="ARBA00000316"/>
    </source>
</evidence>
<dbReference type="GO" id="GO:0005829">
    <property type="term" value="C:cytosol"/>
    <property type="evidence" value="ECO:0007669"/>
    <property type="project" value="TreeGrafter"/>
</dbReference>
<dbReference type="PANTHER" id="PTHR30511">
    <property type="entry name" value="ALANINE RACEMASE"/>
    <property type="match status" value="1"/>
</dbReference>
<keyword evidence="12" id="KW-1185">Reference proteome</keyword>
<dbReference type="Pfam" id="PF01168">
    <property type="entry name" value="Ala_racemase_N"/>
    <property type="match status" value="1"/>
</dbReference>
<feature type="binding site" evidence="7 9">
    <location>
        <position position="129"/>
    </location>
    <ligand>
        <name>substrate</name>
    </ligand>
</feature>
<dbReference type="RefSeq" id="WP_228345144.1">
    <property type="nucleotide sequence ID" value="NZ_CP046056.1"/>
</dbReference>
<proteinExistence type="inferred from homology"/>
<evidence type="ECO:0000313" key="11">
    <source>
        <dbReference type="EMBL" id="QQD25082.1"/>
    </source>
</evidence>
<feature type="active site" description="Proton acceptor; specific for L-alanine" evidence="7">
    <location>
        <position position="256"/>
    </location>
</feature>
<dbReference type="GO" id="GO:0030632">
    <property type="term" value="P:D-alanine biosynthetic process"/>
    <property type="evidence" value="ECO:0007669"/>
    <property type="project" value="UniProtKB-UniRule"/>
</dbReference>
<dbReference type="NCBIfam" id="TIGR00492">
    <property type="entry name" value="alr"/>
    <property type="match status" value="1"/>
</dbReference>
<dbReference type="CDD" id="cd06827">
    <property type="entry name" value="PLPDE_III_AR_proteobact"/>
    <property type="match status" value="1"/>
</dbReference>
<comment type="cofactor">
    <cofactor evidence="2 7 8">
        <name>pyridoxal 5'-phosphate</name>
        <dbReference type="ChEBI" id="CHEBI:597326"/>
    </cofactor>
</comment>
<dbReference type="Pfam" id="PF00842">
    <property type="entry name" value="Ala_racemase_C"/>
    <property type="match status" value="1"/>
</dbReference>
<dbReference type="PRINTS" id="PR00992">
    <property type="entry name" value="ALARACEMASE"/>
</dbReference>
<dbReference type="KEGG" id="vcw:GJQ55_11635"/>
<dbReference type="InterPro" id="IPR009006">
    <property type="entry name" value="Ala_racemase/Decarboxylase_C"/>
</dbReference>
<evidence type="ECO:0000256" key="9">
    <source>
        <dbReference type="PIRSR" id="PIRSR600821-52"/>
    </source>
</evidence>
<keyword evidence="6 7" id="KW-0413">Isomerase</keyword>
<dbReference type="EMBL" id="CP046056">
    <property type="protein sequence ID" value="QQD25082.1"/>
    <property type="molecule type" value="Genomic_DNA"/>
</dbReference>
<dbReference type="Gene3D" id="2.40.37.10">
    <property type="entry name" value="Lyase, Ornithine Decarboxylase, Chain A, domain 1"/>
    <property type="match status" value="1"/>
</dbReference>
<dbReference type="InterPro" id="IPR000821">
    <property type="entry name" value="Ala_racemase"/>
</dbReference>
<dbReference type="GO" id="GO:0008784">
    <property type="term" value="F:alanine racemase activity"/>
    <property type="evidence" value="ECO:0007669"/>
    <property type="project" value="UniProtKB-UniRule"/>
</dbReference>
<comment type="catalytic activity">
    <reaction evidence="1 7">
        <text>L-alanine = D-alanine</text>
        <dbReference type="Rhea" id="RHEA:20249"/>
        <dbReference type="ChEBI" id="CHEBI:57416"/>
        <dbReference type="ChEBI" id="CHEBI:57972"/>
        <dbReference type="EC" id="5.1.1.1"/>
    </reaction>
</comment>
<dbReference type="GO" id="GO:0030170">
    <property type="term" value="F:pyridoxal phosphate binding"/>
    <property type="evidence" value="ECO:0007669"/>
    <property type="project" value="UniProtKB-UniRule"/>
</dbReference>
<dbReference type="SMART" id="SM01005">
    <property type="entry name" value="Ala_racemase_C"/>
    <property type="match status" value="1"/>
</dbReference>
<feature type="domain" description="Alanine racemase C-terminal" evidence="10">
    <location>
        <begin position="235"/>
        <end position="359"/>
    </location>
</feature>
<protein>
    <recommendedName>
        <fullName evidence="4 7">Alanine racemase</fullName>
        <ecNumber evidence="4 7">5.1.1.1</ecNumber>
    </recommendedName>
</protein>
<keyword evidence="5 7" id="KW-0663">Pyridoxal phosphate</keyword>
<dbReference type="FunFam" id="2.40.37.10:FF:000002">
    <property type="entry name" value="Alanine racemase"/>
    <property type="match status" value="1"/>
</dbReference>
<dbReference type="InterPro" id="IPR001608">
    <property type="entry name" value="Ala_racemase_N"/>
</dbReference>
<dbReference type="AlphaFoldDB" id="A0A9X7UWU7"/>
<evidence type="ECO:0000256" key="3">
    <source>
        <dbReference type="ARBA" id="ARBA00007880"/>
    </source>
</evidence>
<dbReference type="InterPro" id="IPR029066">
    <property type="entry name" value="PLP-binding_barrel"/>
</dbReference>
<feature type="active site" description="Proton acceptor; specific for D-alanine" evidence="7">
    <location>
        <position position="34"/>
    </location>
</feature>
<organism evidence="11 12">
    <name type="scientific">Venatoribacter cucullus</name>
    <dbReference type="NCBI Taxonomy" id="2661630"/>
    <lineage>
        <taxon>Bacteria</taxon>
        <taxon>Pseudomonadati</taxon>
        <taxon>Pseudomonadota</taxon>
        <taxon>Gammaproteobacteria</taxon>
        <taxon>Oceanospirillales</taxon>
        <taxon>Oceanospirillaceae</taxon>
        <taxon>Venatoribacter</taxon>
    </lineage>
</organism>
<evidence type="ECO:0000256" key="4">
    <source>
        <dbReference type="ARBA" id="ARBA00013089"/>
    </source>
</evidence>
<evidence type="ECO:0000256" key="2">
    <source>
        <dbReference type="ARBA" id="ARBA00001933"/>
    </source>
</evidence>
<evidence type="ECO:0000313" key="12">
    <source>
        <dbReference type="Proteomes" id="UP000596074"/>
    </source>
</evidence>
<evidence type="ECO:0000256" key="6">
    <source>
        <dbReference type="ARBA" id="ARBA00023235"/>
    </source>
</evidence>
<dbReference type="PROSITE" id="PS00395">
    <property type="entry name" value="ALANINE_RACEMASE"/>
    <property type="match status" value="1"/>
</dbReference>
<dbReference type="HAMAP" id="MF_01201">
    <property type="entry name" value="Ala_racemase"/>
    <property type="match status" value="1"/>
</dbReference>
<dbReference type="EC" id="5.1.1.1" evidence="4 7"/>
<dbReference type="Gene3D" id="3.20.20.10">
    <property type="entry name" value="Alanine racemase"/>
    <property type="match status" value="1"/>
</dbReference>
<evidence type="ECO:0000259" key="10">
    <source>
        <dbReference type="SMART" id="SM01005"/>
    </source>
</evidence>
<dbReference type="Proteomes" id="UP000596074">
    <property type="component" value="Chromosome"/>
</dbReference>
<feature type="modified residue" description="N6-(pyridoxal phosphate)lysine" evidence="7 8">
    <location>
        <position position="34"/>
    </location>
</feature>
<evidence type="ECO:0000256" key="5">
    <source>
        <dbReference type="ARBA" id="ARBA00022898"/>
    </source>
</evidence>